<keyword evidence="5" id="KW-1185">Reference proteome</keyword>
<dbReference type="GO" id="GO:0016787">
    <property type="term" value="F:hydrolase activity"/>
    <property type="evidence" value="ECO:0007669"/>
    <property type="project" value="UniProtKB-KW"/>
</dbReference>
<dbReference type="AlphaFoldDB" id="A0A931GZ39"/>
<reference evidence="4" key="1">
    <citation type="submission" date="2020-11" db="EMBL/GenBank/DDBJ databases">
        <title>Bacterial whole genome sequence for Panacibacter sp. DH6.</title>
        <authorList>
            <person name="Le V."/>
            <person name="Ko S."/>
            <person name="Ahn C.-Y."/>
            <person name="Oh H.-M."/>
        </authorList>
    </citation>
    <scope>NUCLEOTIDE SEQUENCE</scope>
    <source>
        <strain evidence="4">DH6</strain>
    </source>
</reference>
<protein>
    <submittedName>
        <fullName evidence="4">Alpha/beta hydrolase</fullName>
    </submittedName>
</protein>
<dbReference type="InterPro" id="IPR003140">
    <property type="entry name" value="PLipase/COase/thioEstase"/>
</dbReference>
<feature type="domain" description="Phospholipase/carboxylesterase/thioesterase" evidence="3">
    <location>
        <begin position="13"/>
        <end position="200"/>
    </location>
</feature>
<evidence type="ECO:0000256" key="1">
    <source>
        <dbReference type="ARBA" id="ARBA00006499"/>
    </source>
</evidence>
<evidence type="ECO:0000259" key="3">
    <source>
        <dbReference type="Pfam" id="PF02230"/>
    </source>
</evidence>
<accession>A0A931GZ39</accession>
<comment type="caution">
    <text evidence="4">The sequence shown here is derived from an EMBL/GenBank/DDBJ whole genome shotgun (WGS) entry which is preliminary data.</text>
</comment>
<dbReference type="SUPFAM" id="SSF53474">
    <property type="entry name" value="alpha/beta-Hydrolases"/>
    <property type="match status" value="1"/>
</dbReference>
<comment type="similarity">
    <text evidence="1">Belongs to the AB hydrolase superfamily. AB hydrolase 2 family.</text>
</comment>
<dbReference type="InterPro" id="IPR029058">
    <property type="entry name" value="AB_hydrolase_fold"/>
</dbReference>
<dbReference type="InterPro" id="IPR050565">
    <property type="entry name" value="LYPA1-2/EST-like"/>
</dbReference>
<dbReference type="RefSeq" id="WP_196992047.1">
    <property type="nucleotide sequence ID" value="NZ_JADWYR010000002.1"/>
</dbReference>
<dbReference type="PANTHER" id="PTHR10655">
    <property type="entry name" value="LYSOPHOSPHOLIPASE-RELATED"/>
    <property type="match status" value="1"/>
</dbReference>
<dbReference type="PANTHER" id="PTHR10655:SF17">
    <property type="entry name" value="LYSOPHOSPHOLIPASE-LIKE PROTEIN 1"/>
    <property type="match status" value="1"/>
</dbReference>
<evidence type="ECO:0000313" key="5">
    <source>
        <dbReference type="Proteomes" id="UP000628448"/>
    </source>
</evidence>
<evidence type="ECO:0000256" key="2">
    <source>
        <dbReference type="ARBA" id="ARBA00022801"/>
    </source>
</evidence>
<name>A0A931GZ39_9BACT</name>
<dbReference type="Proteomes" id="UP000628448">
    <property type="component" value="Unassembled WGS sequence"/>
</dbReference>
<proteinExistence type="inferred from homology"/>
<organism evidence="4 5">
    <name type="scientific">Panacibacter microcysteis</name>
    <dbReference type="NCBI Taxonomy" id="2793269"/>
    <lineage>
        <taxon>Bacteria</taxon>
        <taxon>Pseudomonadati</taxon>
        <taxon>Bacteroidota</taxon>
        <taxon>Chitinophagia</taxon>
        <taxon>Chitinophagales</taxon>
        <taxon>Chitinophagaceae</taxon>
        <taxon>Panacibacter</taxon>
    </lineage>
</organism>
<evidence type="ECO:0000313" key="4">
    <source>
        <dbReference type="EMBL" id="MBG9377988.1"/>
    </source>
</evidence>
<gene>
    <name evidence="4" type="ORF">I5907_17245</name>
</gene>
<dbReference type="Gene3D" id="3.40.50.1820">
    <property type="entry name" value="alpha/beta hydrolase"/>
    <property type="match status" value="1"/>
</dbReference>
<dbReference type="EMBL" id="JADWYR010000002">
    <property type="protein sequence ID" value="MBG9377988.1"/>
    <property type="molecule type" value="Genomic_DNA"/>
</dbReference>
<sequence length="206" mass="22027">MNTTINRAGKTIETASKALVMLHGRGASAEDILGLAAHLQVADVSLLAPQAAGHSWYPYSFMAPVANNEPHLTNALKAVDEAVQLALQNGIEKQHIYLMGFSQGACLAAEYMARNADRFGGLIAFTGGLIGGQINRSNYAGKFDGMPVFIGTSDPDFHVPVERVYATTNILKEMGAVVTEKVYSNMGHTINQDEIDHANRLLAGAL</sequence>
<keyword evidence="2 4" id="KW-0378">Hydrolase</keyword>
<dbReference type="Pfam" id="PF02230">
    <property type="entry name" value="Abhydrolase_2"/>
    <property type="match status" value="1"/>
</dbReference>